<comment type="caution">
    <text evidence="1">The sequence shown here is derived from an EMBL/GenBank/DDBJ whole genome shotgun (WGS) entry which is preliminary data.</text>
</comment>
<evidence type="ECO:0000313" key="2">
    <source>
        <dbReference type="Proteomes" id="UP000324222"/>
    </source>
</evidence>
<accession>A0A5B7G8J5</accession>
<protein>
    <submittedName>
        <fullName evidence="1">Uncharacterized protein</fullName>
    </submittedName>
</protein>
<evidence type="ECO:0000313" key="1">
    <source>
        <dbReference type="EMBL" id="MPC56570.1"/>
    </source>
</evidence>
<dbReference type="Proteomes" id="UP000324222">
    <property type="component" value="Unassembled WGS sequence"/>
</dbReference>
<gene>
    <name evidence="1" type="ORF">E2C01_050531</name>
</gene>
<proteinExistence type="predicted"/>
<organism evidence="1 2">
    <name type="scientific">Portunus trituberculatus</name>
    <name type="common">Swimming crab</name>
    <name type="synonym">Neptunus trituberculatus</name>
    <dbReference type="NCBI Taxonomy" id="210409"/>
    <lineage>
        <taxon>Eukaryota</taxon>
        <taxon>Metazoa</taxon>
        <taxon>Ecdysozoa</taxon>
        <taxon>Arthropoda</taxon>
        <taxon>Crustacea</taxon>
        <taxon>Multicrustacea</taxon>
        <taxon>Malacostraca</taxon>
        <taxon>Eumalacostraca</taxon>
        <taxon>Eucarida</taxon>
        <taxon>Decapoda</taxon>
        <taxon>Pleocyemata</taxon>
        <taxon>Brachyura</taxon>
        <taxon>Eubrachyura</taxon>
        <taxon>Portunoidea</taxon>
        <taxon>Portunidae</taxon>
        <taxon>Portuninae</taxon>
        <taxon>Portunus</taxon>
    </lineage>
</organism>
<name>A0A5B7G8J5_PORTR</name>
<sequence length="66" mass="7013">MPRRADCFLPHLMDKTKRVAGRVLAVNAYRAACVNGPPPQLCLITSALSCHALDSHSSVVLAAARA</sequence>
<reference evidence="1 2" key="1">
    <citation type="submission" date="2019-05" db="EMBL/GenBank/DDBJ databases">
        <title>Another draft genome of Portunus trituberculatus and its Hox gene families provides insights of decapod evolution.</title>
        <authorList>
            <person name="Jeong J.-H."/>
            <person name="Song I."/>
            <person name="Kim S."/>
            <person name="Choi T."/>
            <person name="Kim D."/>
            <person name="Ryu S."/>
            <person name="Kim W."/>
        </authorList>
    </citation>
    <scope>NUCLEOTIDE SEQUENCE [LARGE SCALE GENOMIC DNA]</scope>
    <source>
        <tissue evidence="1">Muscle</tissue>
    </source>
</reference>
<dbReference type="AlphaFoldDB" id="A0A5B7G8J5"/>
<dbReference type="EMBL" id="VSRR010014041">
    <property type="protein sequence ID" value="MPC56570.1"/>
    <property type="molecule type" value="Genomic_DNA"/>
</dbReference>
<keyword evidence="2" id="KW-1185">Reference proteome</keyword>